<organism evidence="2 3">
    <name type="scientific">Amycolatopsis rubida</name>
    <dbReference type="NCBI Taxonomy" id="112413"/>
    <lineage>
        <taxon>Bacteria</taxon>
        <taxon>Bacillati</taxon>
        <taxon>Actinomycetota</taxon>
        <taxon>Actinomycetes</taxon>
        <taxon>Pseudonocardiales</taxon>
        <taxon>Pseudonocardiaceae</taxon>
        <taxon>Amycolatopsis</taxon>
    </lineage>
</organism>
<dbReference type="Proteomes" id="UP000199137">
    <property type="component" value="Unassembled WGS sequence"/>
</dbReference>
<accession>A0A1I5UTM5</accession>
<evidence type="ECO:0000313" key="2">
    <source>
        <dbReference type="EMBL" id="SFP98654.1"/>
    </source>
</evidence>
<reference evidence="2 3" key="1">
    <citation type="submission" date="2016-10" db="EMBL/GenBank/DDBJ databases">
        <authorList>
            <person name="de Groot N.N."/>
        </authorList>
    </citation>
    <scope>NUCLEOTIDE SEQUENCE [LARGE SCALE GENOMIC DNA]</scope>
    <source>
        <strain evidence="2 3">DSM 44637</strain>
    </source>
</reference>
<feature type="region of interest" description="Disordered" evidence="1">
    <location>
        <begin position="1"/>
        <end position="68"/>
    </location>
</feature>
<feature type="compositionally biased region" description="Low complexity" evidence="1">
    <location>
        <begin position="25"/>
        <end position="35"/>
    </location>
</feature>
<name>A0A1I5UTM5_9PSEU</name>
<proteinExistence type="predicted"/>
<dbReference type="EMBL" id="FOWC01000008">
    <property type="protein sequence ID" value="SFP98654.1"/>
    <property type="molecule type" value="Genomic_DNA"/>
</dbReference>
<gene>
    <name evidence="2" type="ORF">SAMN05421854_10890</name>
</gene>
<evidence type="ECO:0000313" key="3">
    <source>
        <dbReference type="Proteomes" id="UP000199137"/>
    </source>
</evidence>
<sequence>MLSWAAASSSGKPLIRAADTRERPSSSCSRSRTAGSAGGGNSGDARAHDSRGVQAAREGPLHARHFGSLPGRASRAVLLSGIGLRLCELSA</sequence>
<protein>
    <submittedName>
        <fullName evidence="2">Uncharacterized protein</fullName>
    </submittedName>
</protein>
<feature type="compositionally biased region" description="Polar residues" evidence="1">
    <location>
        <begin position="1"/>
        <end position="11"/>
    </location>
</feature>
<evidence type="ECO:0000256" key="1">
    <source>
        <dbReference type="SAM" id="MobiDB-lite"/>
    </source>
</evidence>
<dbReference type="AlphaFoldDB" id="A0A1I5UTM5"/>